<comment type="similarity">
    <text evidence="8">Belongs to the eukaryotic ATPase B chain family.</text>
</comment>
<keyword evidence="1 8" id="KW-0813">Transport</keyword>
<evidence type="ECO:0000313" key="9">
    <source>
        <dbReference type="EMBL" id="KAG7192275.1"/>
    </source>
</evidence>
<evidence type="ECO:0000256" key="7">
    <source>
        <dbReference type="ARBA" id="ARBA00023136"/>
    </source>
</evidence>
<dbReference type="GeneID" id="66115368"/>
<evidence type="ECO:0000256" key="5">
    <source>
        <dbReference type="ARBA" id="ARBA00023065"/>
    </source>
</evidence>
<dbReference type="OrthoDB" id="67388at2759"/>
<dbReference type="Proteomes" id="UP000790833">
    <property type="component" value="Unassembled WGS sequence"/>
</dbReference>
<evidence type="ECO:0000256" key="8">
    <source>
        <dbReference type="RuleBase" id="RU368017"/>
    </source>
</evidence>
<comment type="subcellular location">
    <subcellularLocation>
        <location evidence="8">Mitochondrion</location>
    </subcellularLocation>
    <subcellularLocation>
        <location evidence="8">Mitochondrion inner membrane</location>
    </subcellularLocation>
</comment>
<keyword evidence="2 8" id="KW-0138">CF(0)</keyword>
<keyword evidence="7 8" id="KW-0472">Membrane</keyword>
<dbReference type="GO" id="GO:0045259">
    <property type="term" value="C:proton-transporting ATP synthase complex"/>
    <property type="evidence" value="ECO:0007669"/>
    <property type="project" value="UniProtKB-KW"/>
</dbReference>
<comment type="subunit">
    <text evidence="8">F-type ATPases have 2 components, CF(1) - the catalytic core - and CF(0) - the membrane proton channel. In yeast, the dimeric form of ATP synthase consists of 17 polypeptides: alpha, beta, gamma, delta, epsilon, 4 (B), 5 (OSCP), 6 (A), 8, 9 (C), d, E (Tim11), f, g, h, i/j and k.</text>
</comment>
<accession>A0A9P7V6I2</accession>
<dbReference type="EMBL" id="JAHMUF010000019">
    <property type="protein sequence ID" value="KAG7192275.1"/>
    <property type="molecule type" value="Genomic_DNA"/>
</dbReference>
<dbReference type="InterPro" id="IPR013837">
    <property type="entry name" value="ATP_synth_F0_suB"/>
</dbReference>
<dbReference type="SUPFAM" id="SSF161060">
    <property type="entry name" value="ATP synthase B chain-like"/>
    <property type="match status" value="1"/>
</dbReference>
<protein>
    <recommendedName>
        <fullName evidence="8">ATP synthase subunit 4</fullName>
    </recommendedName>
</protein>
<dbReference type="GO" id="GO:0005743">
    <property type="term" value="C:mitochondrial inner membrane"/>
    <property type="evidence" value="ECO:0007669"/>
    <property type="project" value="UniProtKB-SubCell"/>
</dbReference>
<dbReference type="AlphaFoldDB" id="A0A9P7V6I2"/>
<name>A0A9P7V6I2_9ASCO</name>
<evidence type="ECO:0000256" key="6">
    <source>
        <dbReference type="ARBA" id="ARBA00023128"/>
    </source>
</evidence>
<sequence>MSMISRIALRAARPAAGVAFRPAAVGLRTLSTAPAPTEPKEKALSIIDALPGNSYLTKTGFLATAAAASIYGISNELLVIHDETILVLTFSAFSFLAAKFVAPLYTEWADGEIKKVNDILNQSRQKHITEVKDRIESVGQLKNVVGVTEQLYAISKETAKLEAESFELKQKVAVTQEAKSVLDQWVRFEQQQRQLEQEQLFKSVIDKVTKEIENPKFQEKVLAEAVADVEKILAKN</sequence>
<dbReference type="FunFam" id="1.20.5.2210:FF:000002">
    <property type="entry name" value="ATP synthase subunit 4 mitochondrial"/>
    <property type="match status" value="1"/>
</dbReference>
<keyword evidence="10" id="KW-1185">Reference proteome</keyword>
<evidence type="ECO:0000256" key="2">
    <source>
        <dbReference type="ARBA" id="ARBA00022547"/>
    </source>
</evidence>
<keyword evidence="5 8" id="KW-0406">Ion transport</keyword>
<dbReference type="InterPro" id="IPR008688">
    <property type="entry name" value="ATP_synth_Bsub_B/MI25"/>
</dbReference>
<evidence type="ECO:0000256" key="1">
    <source>
        <dbReference type="ARBA" id="ARBA00022448"/>
    </source>
</evidence>
<evidence type="ECO:0000313" key="10">
    <source>
        <dbReference type="Proteomes" id="UP000790833"/>
    </source>
</evidence>
<dbReference type="RefSeq" id="XP_043047825.1">
    <property type="nucleotide sequence ID" value="XM_043192770.1"/>
</dbReference>
<proteinExistence type="inferred from homology"/>
<keyword evidence="3 8" id="KW-0375">Hydrogen ion transport</keyword>
<keyword evidence="6 8" id="KW-0496">Mitochondrion</keyword>
<dbReference type="Gene3D" id="1.20.5.2210">
    <property type="match status" value="1"/>
</dbReference>
<gene>
    <name evidence="9" type="primary">ATP4</name>
    <name evidence="9" type="ORF">KQ657_001994</name>
</gene>
<organism evidence="9 10">
    <name type="scientific">Scheffersomyces spartinae</name>
    <dbReference type="NCBI Taxonomy" id="45513"/>
    <lineage>
        <taxon>Eukaryota</taxon>
        <taxon>Fungi</taxon>
        <taxon>Dikarya</taxon>
        <taxon>Ascomycota</taxon>
        <taxon>Saccharomycotina</taxon>
        <taxon>Pichiomycetes</taxon>
        <taxon>Debaryomycetaceae</taxon>
        <taxon>Scheffersomyces</taxon>
    </lineage>
</organism>
<dbReference type="Pfam" id="PF05405">
    <property type="entry name" value="Mt_ATP-synt_B"/>
    <property type="match status" value="1"/>
</dbReference>
<dbReference type="PANTHER" id="PTHR12733">
    <property type="entry name" value="MITOCHONDRIAL ATP SYNTHASE B CHAIN"/>
    <property type="match status" value="1"/>
</dbReference>
<comment type="function">
    <text evidence="8">Subunit b, of the mitochondrial membrane ATP synthase complex (F(1)F(0) ATP synthase or Complex V) that produces ATP from ADP in the presence of a proton gradient across the membrane which is generated by electron transport complexes of the respiratory chain. ATP synthase complex consist of a soluble F(1) head domain - the catalytic core - and a membrane F(1) domain - the membrane proton channel. These two domains are linked by a central stalk rotating inside the F(1) region and a stationary peripheral stalk. During catalysis, ATP synthesis in the catalytic domain of F(1) is coupled via a rotary mechanism of the central stalk subunits to proton translocation. In vivo, can only synthesize ATP although its ATP hydrolase activity can be activated artificially in vitro. Part of the complex F(0) domain. Part of the complex F(0) domain and the peripheric stalk, which acts as a stator to hold the catalytic alpha(3)beta(3) subcomplex and subunit a/ATP6 static relative to the rotary elements.</text>
</comment>
<comment type="caution">
    <text evidence="9">The sequence shown here is derived from an EMBL/GenBank/DDBJ whole genome shotgun (WGS) entry which is preliminary data.</text>
</comment>
<evidence type="ECO:0000256" key="3">
    <source>
        <dbReference type="ARBA" id="ARBA00022781"/>
    </source>
</evidence>
<keyword evidence="4 8" id="KW-0999">Mitochondrion inner membrane</keyword>
<reference evidence="9" key="1">
    <citation type="submission" date="2021-03" db="EMBL/GenBank/DDBJ databases">
        <authorList>
            <person name="Palmer J.M."/>
        </authorList>
    </citation>
    <scope>NUCLEOTIDE SEQUENCE</scope>
    <source>
        <strain evidence="9">ARV_011</strain>
    </source>
</reference>
<dbReference type="GO" id="GO:0046933">
    <property type="term" value="F:proton-transporting ATP synthase activity, rotational mechanism"/>
    <property type="evidence" value="ECO:0007669"/>
    <property type="project" value="TreeGrafter"/>
</dbReference>
<evidence type="ECO:0000256" key="4">
    <source>
        <dbReference type="ARBA" id="ARBA00022792"/>
    </source>
</evidence>
<dbReference type="PANTHER" id="PTHR12733:SF3">
    <property type="entry name" value="ATP SYNTHASE F(0) COMPLEX SUBUNIT B1, MITOCHONDRIAL"/>
    <property type="match status" value="1"/>
</dbReference>